<dbReference type="PANTHER" id="PTHR43445">
    <property type="entry name" value="UDP-N-ACETYLMURAMATE--L-ALANINE LIGASE-RELATED"/>
    <property type="match status" value="1"/>
</dbReference>
<evidence type="ECO:0000313" key="2">
    <source>
        <dbReference type="EMBL" id="TXL66716.1"/>
    </source>
</evidence>
<dbReference type="Gene3D" id="3.40.1190.10">
    <property type="entry name" value="Mur-like, catalytic domain"/>
    <property type="match status" value="1"/>
</dbReference>
<keyword evidence="3" id="KW-1185">Reference proteome</keyword>
<sequence>MELFLIIIVSILILFLGWRQKKKHYENINSIPIRINVNGIRGKSTVTRLITTMIIESGLKTVGKTTGTAARMIYWNKEERPIIRRREGPNIGEQRLIVQEAADLGAEALVSECMAVNPDYQITFQDQLLQANIGVIVNVLEDHMDVMGPTLDEVAQAFLATIPYNGTLVTIDGEYLNLFKRVAKKRNTKVIVAKPEEVDEAYLRKFDYMIFPDNVALALGVAEALDIPKEDALEGMLLTPPDPGAMKIATYEYGGKYAHFVNGFAANDPTSTLRIWDRVQYVGYPSENLIVIMNCRDDRVDRTIQFANDVLPYMSISTLILTGSTTAPIVEKYNKDMIKADELLNLEDESMDLVLEELHKRLNGQVIYGIGNIHGSGEPLIHHLTNSSTENSEVKS</sequence>
<dbReference type="AlphaFoldDB" id="A0A5C8P0D5"/>
<protein>
    <submittedName>
        <fullName evidence="2">Poly-gamma-glutamate synthase PgsB</fullName>
    </submittedName>
</protein>
<dbReference type="OrthoDB" id="2884at2"/>
<dbReference type="NCBIfam" id="TIGR04012">
    <property type="entry name" value="poly_gGlu_PgsB"/>
    <property type="match status" value="1"/>
</dbReference>
<dbReference type="PANTHER" id="PTHR43445:SF1">
    <property type="entry name" value="PGA SYNTHASE CAPB"/>
    <property type="match status" value="1"/>
</dbReference>
<dbReference type="Proteomes" id="UP000321574">
    <property type="component" value="Unassembled WGS sequence"/>
</dbReference>
<evidence type="ECO:0000313" key="3">
    <source>
        <dbReference type="Proteomes" id="UP000321574"/>
    </source>
</evidence>
<dbReference type="GO" id="GO:0005524">
    <property type="term" value="F:ATP binding"/>
    <property type="evidence" value="ECO:0007669"/>
    <property type="project" value="InterPro"/>
</dbReference>
<feature type="domain" description="Mur ligase central" evidence="1">
    <location>
        <begin position="39"/>
        <end position="198"/>
    </location>
</feature>
<name>A0A5C8P0D5_9BACI</name>
<dbReference type="GO" id="GO:0016020">
    <property type="term" value="C:membrane"/>
    <property type="evidence" value="ECO:0007669"/>
    <property type="project" value="InterPro"/>
</dbReference>
<dbReference type="PRINTS" id="PR01758">
    <property type="entry name" value="CAPSULEPROTB"/>
</dbReference>
<organism evidence="2 3">
    <name type="scientific">Cerasibacillus terrae</name>
    <dbReference type="NCBI Taxonomy" id="2498845"/>
    <lineage>
        <taxon>Bacteria</taxon>
        <taxon>Bacillati</taxon>
        <taxon>Bacillota</taxon>
        <taxon>Bacilli</taxon>
        <taxon>Bacillales</taxon>
        <taxon>Bacillaceae</taxon>
        <taxon>Cerasibacillus</taxon>
    </lineage>
</organism>
<reference evidence="2 3" key="1">
    <citation type="submission" date="2019-06" db="EMBL/GenBank/DDBJ databases">
        <title>Cerasibacillus sp. nov., isolated from maize field.</title>
        <authorList>
            <person name="Lin S.-Y."/>
            <person name="Tsai C.-F."/>
            <person name="Young C.-C."/>
        </authorList>
    </citation>
    <scope>NUCLEOTIDE SEQUENCE [LARGE SCALE GENOMIC DNA]</scope>
    <source>
        <strain evidence="2 3">CC-CFT480</strain>
    </source>
</reference>
<evidence type="ECO:0000259" key="1">
    <source>
        <dbReference type="Pfam" id="PF08245"/>
    </source>
</evidence>
<dbReference type="InterPro" id="IPR036565">
    <property type="entry name" value="Mur-like_cat_sf"/>
</dbReference>
<dbReference type="Pfam" id="PF08245">
    <property type="entry name" value="Mur_ligase_M"/>
    <property type="match status" value="1"/>
</dbReference>
<dbReference type="GO" id="GO:0016881">
    <property type="term" value="F:acid-amino acid ligase activity"/>
    <property type="evidence" value="ECO:0007669"/>
    <property type="project" value="InterPro"/>
</dbReference>
<dbReference type="InterPro" id="IPR050061">
    <property type="entry name" value="MurCDEF_pg_biosynth"/>
</dbReference>
<dbReference type="InterPro" id="IPR013221">
    <property type="entry name" value="Mur_ligase_cen"/>
</dbReference>
<comment type="caution">
    <text evidence="2">The sequence shown here is derived from an EMBL/GenBank/DDBJ whole genome shotgun (WGS) entry which is preliminary data.</text>
</comment>
<proteinExistence type="predicted"/>
<dbReference type="SUPFAM" id="SSF53623">
    <property type="entry name" value="MurD-like peptide ligases, catalytic domain"/>
    <property type="match status" value="1"/>
</dbReference>
<dbReference type="EMBL" id="VDUW01000002">
    <property type="protein sequence ID" value="TXL66716.1"/>
    <property type="molecule type" value="Genomic_DNA"/>
</dbReference>
<dbReference type="InterPro" id="IPR008337">
    <property type="entry name" value="Capsule_biosynth_CapB"/>
</dbReference>
<accession>A0A5C8P0D5</accession>
<gene>
    <name evidence="2" type="primary">pgsB</name>
    <name evidence="2" type="ORF">FHP05_04855</name>
</gene>
<dbReference type="GO" id="GO:0045227">
    <property type="term" value="P:capsule polysaccharide biosynthetic process"/>
    <property type="evidence" value="ECO:0007669"/>
    <property type="project" value="InterPro"/>
</dbReference>